<sequence>MRKSRVRGVLPALGLLLMAASVPLFALDAPRPASVLLACGLLGVATSLVWTARSSHRALTTLSSNLGRARRQQLAADEAWRGGMERLLQTSLEPVQDGLRTLAGEVDGLRDVPALRAWQGLHGRRREGVSCLLMGGRDAESILGADDSGASFEVVDLEPGTPAEALLPSAAPHAVGAVLIDVDLFDLAPMDREAWTGFVRWLRADVPVVGFSRVPGRLALRAATVSRTASGLLLPTVTGPHTVTFERGIEPNGGDRP</sequence>
<evidence type="ECO:0000256" key="1">
    <source>
        <dbReference type="SAM" id="SignalP"/>
    </source>
</evidence>
<proteinExistence type="predicted"/>
<evidence type="ECO:0000313" key="2">
    <source>
        <dbReference type="EMBL" id="MEO9246538.1"/>
    </source>
</evidence>
<gene>
    <name evidence="2" type="ORF">ABDK96_02450</name>
</gene>
<protein>
    <submittedName>
        <fullName evidence="2">Uncharacterized protein</fullName>
    </submittedName>
</protein>
<feature type="signal peptide" evidence="1">
    <location>
        <begin position="1"/>
        <end position="26"/>
    </location>
</feature>
<name>A0ABV0IEE4_9MICC</name>
<organism evidence="2 3">
    <name type="scientific">Citricoccus nitrophenolicus</name>
    <dbReference type="NCBI Taxonomy" id="863575"/>
    <lineage>
        <taxon>Bacteria</taxon>
        <taxon>Bacillati</taxon>
        <taxon>Actinomycetota</taxon>
        <taxon>Actinomycetes</taxon>
        <taxon>Micrococcales</taxon>
        <taxon>Micrococcaceae</taxon>
        <taxon>Citricoccus</taxon>
    </lineage>
</organism>
<comment type="caution">
    <text evidence="2">The sequence shown here is derived from an EMBL/GenBank/DDBJ whole genome shotgun (WGS) entry which is preliminary data.</text>
</comment>
<dbReference type="Proteomes" id="UP001484097">
    <property type="component" value="Unassembled WGS sequence"/>
</dbReference>
<dbReference type="RefSeq" id="WP_347918655.1">
    <property type="nucleotide sequence ID" value="NZ_JBDXMX010000001.1"/>
</dbReference>
<feature type="chain" id="PRO_5047457598" evidence="1">
    <location>
        <begin position="27"/>
        <end position="257"/>
    </location>
</feature>
<dbReference type="EMBL" id="JBDXMX010000001">
    <property type="protein sequence ID" value="MEO9246538.1"/>
    <property type="molecule type" value="Genomic_DNA"/>
</dbReference>
<keyword evidence="3" id="KW-1185">Reference proteome</keyword>
<evidence type="ECO:0000313" key="3">
    <source>
        <dbReference type="Proteomes" id="UP001484097"/>
    </source>
</evidence>
<accession>A0ABV0IEE4</accession>
<reference evidence="2 3" key="1">
    <citation type="submission" date="2024-05" db="EMBL/GenBank/DDBJ databases">
        <authorList>
            <person name="Yi C."/>
        </authorList>
    </citation>
    <scope>NUCLEOTIDE SEQUENCE [LARGE SCALE GENOMIC DNA]</scope>
    <source>
        <strain evidence="2 3">XS13</strain>
    </source>
</reference>
<keyword evidence="1" id="KW-0732">Signal</keyword>